<keyword evidence="14" id="KW-1185">Reference proteome</keyword>
<comment type="pathway">
    <text evidence="3 10">Glycan biosynthesis; glycogen biosynthesis.</text>
</comment>
<evidence type="ECO:0000256" key="9">
    <source>
        <dbReference type="ARBA" id="ARBA00023277"/>
    </source>
</evidence>
<dbReference type="InterPro" id="IPR013780">
    <property type="entry name" value="Glyco_hydro_b"/>
</dbReference>
<comment type="catalytic activity">
    <reaction evidence="1 10">
        <text>Transfers a segment of a (1-&gt;4)-alpha-D-glucan chain to a primary hydroxy group in a similar glucan chain.</text>
        <dbReference type="EC" id="2.4.1.18"/>
    </reaction>
</comment>
<evidence type="ECO:0000259" key="12">
    <source>
        <dbReference type="SMART" id="SM00642"/>
    </source>
</evidence>
<dbReference type="STRING" id="1265846.PROCOU_05091"/>
<evidence type="ECO:0000256" key="3">
    <source>
        <dbReference type="ARBA" id="ARBA00004964"/>
    </source>
</evidence>
<dbReference type="PIRSF" id="PIRSF000463">
    <property type="entry name" value="GlgB"/>
    <property type="match status" value="1"/>
</dbReference>
<evidence type="ECO:0000256" key="8">
    <source>
        <dbReference type="ARBA" id="ARBA00023056"/>
    </source>
</evidence>
<evidence type="ECO:0000256" key="5">
    <source>
        <dbReference type="ARBA" id="ARBA00022600"/>
    </source>
</evidence>
<dbReference type="CDD" id="cd02855">
    <property type="entry name" value="E_set_GBE_prok_N"/>
    <property type="match status" value="1"/>
</dbReference>
<protein>
    <recommendedName>
        <fullName evidence="10">1,4-alpha-glucan branching enzyme GlgB</fullName>
        <ecNumber evidence="10">2.4.1.18</ecNumber>
    </recommendedName>
    <alternativeName>
        <fullName evidence="10">1,4-alpha-D-glucan:1,4-alpha-D-glucan 6-glucosyl-transferase</fullName>
    </alternativeName>
    <alternativeName>
        <fullName evidence="10">Alpha-(1-&gt;4)-glucan branching enzyme</fullName>
    </alternativeName>
    <alternativeName>
        <fullName evidence="10">Glycogen branching enzyme</fullName>
        <shortName evidence="10">BE</shortName>
    </alternativeName>
</protein>
<proteinExistence type="inferred from homology"/>
<comment type="similarity">
    <text evidence="4 10">Belongs to the glycosyl hydrolase 13 family. GlgB subfamily.</text>
</comment>
<dbReference type="SUPFAM" id="SSF51445">
    <property type="entry name" value="(Trans)glycosidases"/>
    <property type="match status" value="1"/>
</dbReference>
<dbReference type="Gene3D" id="3.20.20.80">
    <property type="entry name" value="Glycosidases"/>
    <property type="match status" value="1"/>
</dbReference>
<dbReference type="EC" id="2.4.1.18" evidence="10"/>
<dbReference type="InterPro" id="IPR006048">
    <property type="entry name" value="A-amylase/branching_C"/>
</dbReference>
<feature type="active site" description="Proton donor" evidence="10 11">
    <location>
        <position position="386"/>
    </location>
</feature>
<dbReference type="InterPro" id="IPR013783">
    <property type="entry name" value="Ig-like_fold"/>
</dbReference>
<keyword evidence="6 10" id="KW-0328">Glycosyltransferase</keyword>
<dbReference type="GO" id="GO:0005829">
    <property type="term" value="C:cytosol"/>
    <property type="evidence" value="ECO:0007669"/>
    <property type="project" value="TreeGrafter"/>
</dbReference>
<dbReference type="InterPro" id="IPR006047">
    <property type="entry name" value="GH13_cat_dom"/>
</dbReference>
<evidence type="ECO:0000256" key="6">
    <source>
        <dbReference type="ARBA" id="ARBA00022676"/>
    </source>
</evidence>
<dbReference type="SUPFAM" id="SSF81296">
    <property type="entry name" value="E set domains"/>
    <property type="match status" value="1"/>
</dbReference>
<dbReference type="PANTHER" id="PTHR43651:SF3">
    <property type="entry name" value="1,4-ALPHA-GLUCAN-BRANCHING ENZYME"/>
    <property type="match status" value="1"/>
</dbReference>
<feature type="active site" description="Nucleophile" evidence="10 11">
    <location>
        <position position="335"/>
    </location>
</feature>
<evidence type="ECO:0000256" key="10">
    <source>
        <dbReference type="HAMAP-Rule" id="MF_00685"/>
    </source>
</evidence>
<dbReference type="NCBIfam" id="TIGR01515">
    <property type="entry name" value="branching_enzym"/>
    <property type="match status" value="1"/>
</dbReference>
<comment type="function">
    <text evidence="2 10">Catalyzes the formation of the alpha-1,6-glucosidic linkages in glycogen by scission of a 1,4-alpha-linked oligosaccharide from growing alpha-1,4-glucan chains and the subsequent attachment of the oligosaccharide to the alpha-1,6 position.</text>
</comment>
<dbReference type="CDD" id="cd11322">
    <property type="entry name" value="AmyAc_Glg_BE"/>
    <property type="match status" value="1"/>
</dbReference>
<evidence type="ECO:0000256" key="4">
    <source>
        <dbReference type="ARBA" id="ARBA00009000"/>
    </source>
</evidence>
<feature type="domain" description="Glycosyl hydrolase family 13 catalytic" evidence="12">
    <location>
        <begin position="175"/>
        <end position="536"/>
    </location>
</feature>
<name>A0A4R6ZSN6_9LIST</name>
<evidence type="ECO:0000256" key="2">
    <source>
        <dbReference type="ARBA" id="ARBA00002953"/>
    </source>
</evidence>
<evidence type="ECO:0000313" key="13">
    <source>
        <dbReference type="EMBL" id="TDR55462.1"/>
    </source>
</evidence>
<dbReference type="InterPro" id="IPR017853">
    <property type="entry name" value="GH"/>
</dbReference>
<keyword evidence="7 10" id="KW-0808">Transferase</keyword>
<evidence type="ECO:0000313" key="14">
    <source>
        <dbReference type="Proteomes" id="UP000295558"/>
    </source>
</evidence>
<dbReference type="GO" id="GO:0004553">
    <property type="term" value="F:hydrolase activity, hydrolyzing O-glycosyl compounds"/>
    <property type="evidence" value="ECO:0007669"/>
    <property type="project" value="InterPro"/>
</dbReference>
<keyword evidence="8 10" id="KW-0320">Glycogen biosynthesis</keyword>
<dbReference type="InterPro" id="IPR014756">
    <property type="entry name" value="Ig_E-set"/>
</dbReference>
<dbReference type="InterPro" id="IPR037439">
    <property type="entry name" value="Branching_enzy"/>
</dbReference>
<accession>A0A4R6ZSN6</accession>
<sequence>MIFCFEIERKQIIQKGCDEVSNKLQIGNMSEADTYLFNTGSHFQSYQLMGCQFAVDADGKEGFSFRVWAPNAQKIAIVGDFCDWDTGIILHKIGNTGIWEGFSTKAKQGNHYKILVEDSNGNQKLKMDPYALAFELRPKDAAVVTKMPDFKWTDGRWMAKRKRKNLYQAPLNIYEVHAGSWRKPQDGRDAEFYTFAELADMLIPYVMEMGYTHIEFMPLMEHPLDASWGYQITGYYALSARYGSLEDFMSFVDACHAANIGVIMDWVPGHFCRNDNALSYFDGTPQFEYWKTFQADNVRWGALNFDLSKAEVHSFLISNALFWIEMCHLDGLRVDAVSNMIYLDYDDGYWEANEDGGNVNKAGVAFVQKLNTEVFKRYPDMLMIAEESTAYPGVTLPVDVGGLGFNYKWNMGWMNDILEFFEMDPLFRKDHFNLVTFSFMYMFKENYILALSHDEVVHGKKSMMHKMPGDRYNQFAGLRTLEAFLMMHPGKKLNFMGNETGQFLEWKFAEELEWADLKQDLNHQYQFFVKSLNAIYVGHRALFELDHDSAGMAILDADNRDESILTFIRRGTKPRDFLVVACNFVPVERQRVRIGVPYEGVYAELLNTESFDFGGTWKTAQAEMRTSEAGHNGQPYSIEVIMPATSVLIIKPKRIKGYKKGR</sequence>
<dbReference type="Pfam" id="PF02922">
    <property type="entry name" value="CBM_48"/>
    <property type="match status" value="1"/>
</dbReference>
<comment type="caution">
    <text evidence="13">The sequence shown here is derived from an EMBL/GenBank/DDBJ whole genome shotgun (WGS) entry which is preliminary data.</text>
</comment>
<dbReference type="NCBIfam" id="NF008967">
    <property type="entry name" value="PRK12313.1"/>
    <property type="match status" value="1"/>
</dbReference>
<dbReference type="SUPFAM" id="SSF51011">
    <property type="entry name" value="Glycosyl hydrolase domain"/>
    <property type="match status" value="1"/>
</dbReference>
<dbReference type="EMBL" id="SNZK01000001">
    <property type="protein sequence ID" value="TDR55462.1"/>
    <property type="molecule type" value="Genomic_DNA"/>
</dbReference>
<dbReference type="PANTHER" id="PTHR43651">
    <property type="entry name" value="1,4-ALPHA-GLUCAN-BRANCHING ENZYME"/>
    <property type="match status" value="1"/>
</dbReference>
<dbReference type="InterPro" id="IPR044143">
    <property type="entry name" value="GlgB_N_E_set_prok"/>
</dbReference>
<dbReference type="HAMAP" id="MF_00685">
    <property type="entry name" value="GlgB"/>
    <property type="match status" value="1"/>
</dbReference>
<keyword evidence="9 10" id="KW-0119">Carbohydrate metabolism</keyword>
<dbReference type="NCBIfam" id="NF003811">
    <property type="entry name" value="PRK05402.1"/>
    <property type="match status" value="1"/>
</dbReference>
<dbReference type="FunFam" id="3.20.20.80:FF:000003">
    <property type="entry name" value="1,4-alpha-glucan branching enzyme GlgB"/>
    <property type="match status" value="1"/>
</dbReference>
<dbReference type="GO" id="GO:0003844">
    <property type="term" value="F:1,4-alpha-glucan branching enzyme activity"/>
    <property type="evidence" value="ECO:0007669"/>
    <property type="project" value="UniProtKB-UniRule"/>
</dbReference>
<dbReference type="Pfam" id="PF02806">
    <property type="entry name" value="Alpha-amylase_C"/>
    <property type="match status" value="1"/>
</dbReference>
<keyword evidence="5 10" id="KW-0321">Glycogen metabolism</keyword>
<dbReference type="InterPro" id="IPR006407">
    <property type="entry name" value="GlgB"/>
</dbReference>
<dbReference type="SMART" id="SM00642">
    <property type="entry name" value="Aamy"/>
    <property type="match status" value="1"/>
</dbReference>
<dbReference type="AlphaFoldDB" id="A0A4R6ZSN6"/>
<organism evidence="13 14">
    <name type="scientific">Listeria rocourtiae</name>
    <dbReference type="NCBI Taxonomy" id="647910"/>
    <lineage>
        <taxon>Bacteria</taxon>
        <taxon>Bacillati</taxon>
        <taxon>Bacillota</taxon>
        <taxon>Bacilli</taxon>
        <taxon>Bacillales</taxon>
        <taxon>Listeriaceae</taxon>
        <taxon>Listeria</taxon>
    </lineage>
</organism>
<dbReference type="GO" id="GO:0043169">
    <property type="term" value="F:cation binding"/>
    <property type="evidence" value="ECO:0007669"/>
    <property type="project" value="InterPro"/>
</dbReference>
<evidence type="ECO:0000256" key="11">
    <source>
        <dbReference type="PIRSR" id="PIRSR000463-1"/>
    </source>
</evidence>
<dbReference type="Gene3D" id="2.60.40.10">
    <property type="entry name" value="Immunoglobulins"/>
    <property type="match status" value="1"/>
</dbReference>
<evidence type="ECO:0000256" key="7">
    <source>
        <dbReference type="ARBA" id="ARBA00022679"/>
    </source>
</evidence>
<dbReference type="UniPathway" id="UPA00164"/>
<dbReference type="Pfam" id="PF00128">
    <property type="entry name" value="Alpha-amylase"/>
    <property type="match status" value="1"/>
</dbReference>
<reference evidence="13 14" key="1">
    <citation type="submission" date="2019-03" db="EMBL/GenBank/DDBJ databases">
        <title>Genomic Encyclopedia of Type Strains, Phase III (KMG-III): the genomes of soil and plant-associated and newly described type strains.</title>
        <authorList>
            <person name="Whitman W."/>
        </authorList>
    </citation>
    <scope>NUCLEOTIDE SEQUENCE [LARGE SCALE GENOMIC DNA]</scope>
    <source>
        <strain evidence="13 14">CECT 7972</strain>
    </source>
</reference>
<dbReference type="Proteomes" id="UP000295558">
    <property type="component" value="Unassembled WGS sequence"/>
</dbReference>
<dbReference type="InterPro" id="IPR004193">
    <property type="entry name" value="Glyco_hydro_13_N"/>
</dbReference>
<gene>
    <name evidence="10" type="primary">glgB</name>
    <name evidence="13" type="ORF">DFP96_101399</name>
</gene>
<dbReference type="RefSeq" id="WP_208293603.1">
    <property type="nucleotide sequence ID" value="NZ_SNZK01000001.1"/>
</dbReference>
<dbReference type="GO" id="GO:0005978">
    <property type="term" value="P:glycogen biosynthetic process"/>
    <property type="evidence" value="ECO:0007669"/>
    <property type="project" value="UniProtKB-UniRule"/>
</dbReference>
<dbReference type="Gene3D" id="2.60.40.1180">
    <property type="entry name" value="Golgi alpha-mannosidase II"/>
    <property type="match status" value="1"/>
</dbReference>
<comment type="subunit">
    <text evidence="10">Monomer.</text>
</comment>
<evidence type="ECO:0000256" key="1">
    <source>
        <dbReference type="ARBA" id="ARBA00000826"/>
    </source>
</evidence>